<sequence length="214" mass="23177">MLPQPPRRSTHATNSPLNRLVYDRWGEFGRPVVLLHGLLFDRTMWWPVAAELAGDCTVIAPDLPGHGQCPHRTDYSLERIAADLAALVHDLQLHRAPIVVGHGTSAWLAIAFADAYATHCLLTLDEPDDGPLNTVDDLVEAAGLAAVPEHYRPFAEPRRDPALLRAYAGWTAQPPTRRLAVAGSAGARSGPAPDNAFTHLSDPEGFAGRLRALL</sequence>
<dbReference type="EMBL" id="JAENHO010000002">
    <property type="protein sequence ID" value="MBL7254409.1"/>
    <property type="molecule type" value="Genomic_DNA"/>
</dbReference>
<dbReference type="InterPro" id="IPR000073">
    <property type="entry name" value="AB_hydrolase_1"/>
</dbReference>
<evidence type="ECO:0000313" key="2">
    <source>
        <dbReference type="EMBL" id="MBL7254409.1"/>
    </source>
</evidence>
<feature type="domain" description="AB hydrolase-1" evidence="1">
    <location>
        <begin position="32"/>
        <end position="182"/>
    </location>
</feature>
<gene>
    <name evidence="2" type="ORF">JKJ07_08810</name>
</gene>
<dbReference type="Pfam" id="PF12697">
    <property type="entry name" value="Abhydrolase_6"/>
    <property type="match status" value="1"/>
</dbReference>
<dbReference type="SUPFAM" id="SSF53474">
    <property type="entry name" value="alpha/beta-Hydrolases"/>
    <property type="match status" value="1"/>
</dbReference>
<dbReference type="GO" id="GO:0016787">
    <property type="term" value="F:hydrolase activity"/>
    <property type="evidence" value="ECO:0007669"/>
    <property type="project" value="UniProtKB-KW"/>
</dbReference>
<dbReference type="RefSeq" id="WP_202990723.1">
    <property type="nucleotide sequence ID" value="NZ_JAENHO010000002.1"/>
</dbReference>
<comment type="caution">
    <text evidence="2">The sequence shown here is derived from an EMBL/GenBank/DDBJ whole genome shotgun (WGS) entry which is preliminary data.</text>
</comment>
<dbReference type="Gene3D" id="3.40.50.1820">
    <property type="entry name" value="alpha/beta hydrolase"/>
    <property type="match status" value="1"/>
</dbReference>
<name>A0ABS1VI68_9ACTN</name>
<organism evidence="2 3">
    <name type="scientific">Paractinoplanes lichenicola</name>
    <dbReference type="NCBI Taxonomy" id="2802976"/>
    <lineage>
        <taxon>Bacteria</taxon>
        <taxon>Bacillati</taxon>
        <taxon>Actinomycetota</taxon>
        <taxon>Actinomycetes</taxon>
        <taxon>Micromonosporales</taxon>
        <taxon>Micromonosporaceae</taxon>
        <taxon>Paractinoplanes</taxon>
    </lineage>
</organism>
<accession>A0ABS1VI68</accession>
<proteinExistence type="predicted"/>
<keyword evidence="3" id="KW-1185">Reference proteome</keyword>
<dbReference type="PANTHER" id="PTHR43798">
    <property type="entry name" value="MONOACYLGLYCEROL LIPASE"/>
    <property type="match status" value="1"/>
</dbReference>
<reference evidence="2 3" key="1">
    <citation type="submission" date="2021-01" db="EMBL/GenBank/DDBJ databases">
        <title>Actinoplanes sp. nov. LDG1-01 isolated from lichen.</title>
        <authorList>
            <person name="Saeng-In P."/>
            <person name="Phongsopitanun W."/>
            <person name="Kanchanasin P."/>
            <person name="Yuki M."/>
            <person name="Kudo T."/>
            <person name="Ohkuma M."/>
            <person name="Tanasupawat S."/>
        </authorList>
    </citation>
    <scope>NUCLEOTIDE SEQUENCE [LARGE SCALE GENOMIC DNA]</scope>
    <source>
        <strain evidence="2 3">LDG1-01</strain>
    </source>
</reference>
<protein>
    <submittedName>
        <fullName evidence="2">Alpha/beta hydrolase</fullName>
    </submittedName>
</protein>
<dbReference type="Proteomes" id="UP000598996">
    <property type="component" value="Unassembled WGS sequence"/>
</dbReference>
<dbReference type="InterPro" id="IPR029058">
    <property type="entry name" value="AB_hydrolase_fold"/>
</dbReference>
<dbReference type="InterPro" id="IPR050266">
    <property type="entry name" value="AB_hydrolase_sf"/>
</dbReference>
<evidence type="ECO:0000313" key="3">
    <source>
        <dbReference type="Proteomes" id="UP000598996"/>
    </source>
</evidence>
<evidence type="ECO:0000259" key="1">
    <source>
        <dbReference type="Pfam" id="PF12697"/>
    </source>
</evidence>
<keyword evidence="2" id="KW-0378">Hydrolase</keyword>